<feature type="region of interest" description="Disordered" evidence="3">
    <location>
        <begin position="334"/>
        <end position="433"/>
    </location>
</feature>
<feature type="region of interest" description="Disordered" evidence="3">
    <location>
        <begin position="1"/>
        <end position="97"/>
    </location>
</feature>
<feature type="domain" description="RRM" evidence="4">
    <location>
        <begin position="96"/>
        <end position="193"/>
    </location>
</feature>
<dbReference type="OrthoDB" id="439808at2759"/>
<dbReference type="PANTHER" id="PTHR23236">
    <property type="entry name" value="EUKARYOTIC TRANSLATION INITIATION FACTOR 4B/4H"/>
    <property type="match status" value="1"/>
</dbReference>
<dbReference type="Proteomes" id="UP000076842">
    <property type="component" value="Unassembled WGS sequence"/>
</dbReference>
<proteinExistence type="predicted"/>
<feature type="compositionally biased region" description="Acidic residues" evidence="3">
    <location>
        <begin position="41"/>
        <end position="52"/>
    </location>
</feature>
<reference evidence="5 6" key="1">
    <citation type="journal article" date="2016" name="Mol. Biol. Evol.">
        <title>Comparative Genomics of Early-Diverging Mushroom-Forming Fungi Provides Insights into the Origins of Lignocellulose Decay Capabilities.</title>
        <authorList>
            <person name="Nagy L.G."/>
            <person name="Riley R."/>
            <person name="Tritt A."/>
            <person name="Adam C."/>
            <person name="Daum C."/>
            <person name="Floudas D."/>
            <person name="Sun H."/>
            <person name="Yadav J.S."/>
            <person name="Pangilinan J."/>
            <person name="Larsson K.H."/>
            <person name="Matsuura K."/>
            <person name="Barry K."/>
            <person name="Labutti K."/>
            <person name="Kuo R."/>
            <person name="Ohm R.A."/>
            <person name="Bhattacharya S.S."/>
            <person name="Shirouzu T."/>
            <person name="Yoshinaga Y."/>
            <person name="Martin F.M."/>
            <person name="Grigoriev I.V."/>
            <person name="Hibbett D.S."/>
        </authorList>
    </citation>
    <scope>NUCLEOTIDE SEQUENCE [LARGE SCALE GENOMIC DNA]</scope>
    <source>
        <strain evidence="5 6">HHB12733</strain>
    </source>
</reference>
<dbReference type="Pfam" id="PF00076">
    <property type="entry name" value="RRM_1"/>
    <property type="match status" value="1"/>
</dbReference>
<dbReference type="InterPro" id="IPR012677">
    <property type="entry name" value="Nucleotide-bd_a/b_plait_sf"/>
</dbReference>
<evidence type="ECO:0000256" key="1">
    <source>
        <dbReference type="ARBA" id="ARBA00022884"/>
    </source>
</evidence>
<evidence type="ECO:0000256" key="3">
    <source>
        <dbReference type="SAM" id="MobiDB-lite"/>
    </source>
</evidence>
<dbReference type="SMART" id="SM00360">
    <property type="entry name" value="RRM"/>
    <property type="match status" value="2"/>
</dbReference>
<dbReference type="InterPro" id="IPR000504">
    <property type="entry name" value="RRM_dom"/>
</dbReference>
<dbReference type="FunCoup" id="A0A165K742">
    <property type="interactions" value="320"/>
</dbReference>
<feature type="compositionally biased region" description="Basic residues" evidence="3">
    <location>
        <begin position="354"/>
        <end position="370"/>
    </location>
</feature>
<feature type="region of interest" description="Disordered" evidence="3">
    <location>
        <begin position="176"/>
        <end position="204"/>
    </location>
</feature>
<feature type="compositionally biased region" description="Basic and acidic residues" evidence="3">
    <location>
        <begin position="397"/>
        <end position="413"/>
    </location>
</feature>
<feature type="domain" description="RRM" evidence="4">
    <location>
        <begin position="224"/>
        <end position="330"/>
    </location>
</feature>
<organism evidence="5 6">
    <name type="scientific">Calocera cornea HHB12733</name>
    <dbReference type="NCBI Taxonomy" id="1353952"/>
    <lineage>
        <taxon>Eukaryota</taxon>
        <taxon>Fungi</taxon>
        <taxon>Dikarya</taxon>
        <taxon>Basidiomycota</taxon>
        <taxon>Agaricomycotina</taxon>
        <taxon>Dacrymycetes</taxon>
        <taxon>Dacrymycetales</taxon>
        <taxon>Dacrymycetaceae</taxon>
        <taxon>Calocera</taxon>
    </lineage>
</organism>
<dbReference type="Gene3D" id="3.30.70.330">
    <property type="match status" value="2"/>
</dbReference>
<dbReference type="STRING" id="1353952.A0A165K742"/>
<name>A0A165K742_9BASI</name>
<evidence type="ECO:0000256" key="2">
    <source>
        <dbReference type="PROSITE-ProRule" id="PRU00176"/>
    </source>
</evidence>
<evidence type="ECO:0000313" key="5">
    <source>
        <dbReference type="EMBL" id="KZT62766.1"/>
    </source>
</evidence>
<evidence type="ECO:0000259" key="4">
    <source>
        <dbReference type="PROSITE" id="PS50102"/>
    </source>
</evidence>
<sequence length="461" mass="49627">MEKKEKKEKKAKKAVSDAVAGKKRKRSEVEAEEQAPPAATVDEEIPLPDDEAPLSHKQLRKVKRKSLKGETSDVPADGEPAKPSAGNSPEKPARQNSVWVGNLAFKTLEPDIKQFFDSCGTITRVHMPRKTSGGPGEGMRGQNMGFAYVDFDTAEARDKAIKLSESPLHGRKLLIKDGNDYRGRPTATQKAAEAAGDEEGAAPKSALTKTAQKILKAQKHPPGPTLFMGNLGFETTMESIKEMLEGHHKTAHAAKKVVVDKDEDTKEGDDKDLPDLGLRKIRLGTFEDTGVCKGWAFLDFHTTPQAQAVLINARNHHLNGRKLVVEFGSADAVRRGGHSSAFTKTPGEGEERKGKKFGGGKSAGYHKKDKKLRDGEEGAAGAEAADIPSAFPDAAGDGERPAKRQKPGWERPQADAPWAGKERPARPPRRLKPGAALALAVQSTAKTGAIVASEGKKITFS</sequence>
<evidence type="ECO:0000313" key="6">
    <source>
        <dbReference type="Proteomes" id="UP000076842"/>
    </source>
</evidence>
<keyword evidence="6" id="KW-1185">Reference proteome</keyword>
<feature type="compositionally biased region" description="Basic residues" evidence="3">
    <location>
        <begin position="57"/>
        <end position="66"/>
    </location>
</feature>
<dbReference type="AlphaFoldDB" id="A0A165K742"/>
<dbReference type="PANTHER" id="PTHR23236:SF12">
    <property type="entry name" value="EUKARYOTIC INITIATION FACTOR 4B-RELATED"/>
    <property type="match status" value="1"/>
</dbReference>
<protein>
    <recommendedName>
        <fullName evidence="4">RRM domain-containing protein</fullName>
    </recommendedName>
</protein>
<gene>
    <name evidence="5" type="ORF">CALCODRAFT_489248</name>
</gene>
<dbReference type="GO" id="GO:0008143">
    <property type="term" value="F:poly(A) binding"/>
    <property type="evidence" value="ECO:0007669"/>
    <property type="project" value="TreeGrafter"/>
</dbReference>
<dbReference type="InParanoid" id="A0A165K742"/>
<feature type="compositionally biased region" description="Basic residues" evidence="3">
    <location>
        <begin position="1"/>
        <end position="13"/>
    </location>
</feature>
<dbReference type="EMBL" id="KV423914">
    <property type="protein sequence ID" value="KZT62766.1"/>
    <property type="molecule type" value="Genomic_DNA"/>
</dbReference>
<accession>A0A165K742</accession>
<dbReference type="SUPFAM" id="SSF54928">
    <property type="entry name" value="RNA-binding domain, RBD"/>
    <property type="match status" value="2"/>
</dbReference>
<dbReference type="PROSITE" id="PS50102">
    <property type="entry name" value="RRM"/>
    <property type="match status" value="2"/>
</dbReference>
<dbReference type="InterPro" id="IPR035979">
    <property type="entry name" value="RBD_domain_sf"/>
</dbReference>
<keyword evidence="1 2" id="KW-0694">RNA-binding</keyword>